<dbReference type="InterPro" id="IPR000835">
    <property type="entry name" value="HTH_MarR-typ"/>
</dbReference>
<dbReference type="OrthoDB" id="4311144at2"/>
<dbReference type="AlphaFoldDB" id="A0A2S0KBJ6"/>
<dbReference type="RefSeq" id="WP_105940823.1">
    <property type="nucleotide sequence ID" value="NZ_CP027433.1"/>
</dbReference>
<dbReference type="InterPro" id="IPR052526">
    <property type="entry name" value="HTH-type_Bedaq_tolerance"/>
</dbReference>
<organism evidence="2 3">
    <name type="scientific">Gordonia iterans</name>
    <dbReference type="NCBI Taxonomy" id="1004901"/>
    <lineage>
        <taxon>Bacteria</taxon>
        <taxon>Bacillati</taxon>
        <taxon>Actinomycetota</taxon>
        <taxon>Actinomycetes</taxon>
        <taxon>Mycobacteriales</taxon>
        <taxon>Gordoniaceae</taxon>
        <taxon>Gordonia</taxon>
    </lineage>
</organism>
<dbReference type="SMART" id="SM00347">
    <property type="entry name" value="HTH_MARR"/>
    <property type="match status" value="1"/>
</dbReference>
<evidence type="ECO:0000313" key="3">
    <source>
        <dbReference type="Proteomes" id="UP000239814"/>
    </source>
</evidence>
<dbReference type="EMBL" id="CP027433">
    <property type="protein sequence ID" value="AVL99074.1"/>
    <property type="molecule type" value="Genomic_DNA"/>
</dbReference>
<dbReference type="PANTHER" id="PTHR39515:SF2">
    <property type="entry name" value="HTH-TYPE TRANSCRIPTIONAL REGULATOR RV0880"/>
    <property type="match status" value="1"/>
</dbReference>
<name>A0A2S0KBJ6_9ACTN</name>
<dbReference type="PRINTS" id="PR00598">
    <property type="entry name" value="HTHMARR"/>
</dbReference>
<dbReference type="InterPro" id="IPR036390">
    <property type="entry name" value="WH_DNA-bd_sf"/>
</dbReference>
<dbReference type="Gene3D" id="1.10.287.100">
    <property type="match status" value="1"/>
</dbReference>
<feature type="domain" description="HTH marR-type" evidence="1">
    <location>
        <begin position="1"/>
        <end position="140"/>
    </location>
</feature>
<proteinExistence type="predicted"/>
<evidence type="ECO:0000313" key="2">
    <source>
        <dbReference type="EMBL" id="AVL99074.1"/>
    </source>
</evidence>
<keyword evidence="3" id="KW-1185">Reference proteome</keyword>
<reference evidence="2 3" key="1">
    <citation type="submission" date="2018-03" db="EMBL/GenBank/DDBJ databases">
        <title>Characteristics and genome of n-alkane degrading marine bacteria Gordonia iterans isolated from crude oil contaminated in Tae-an, South Korea.</title>
        <authorList>
            <person name="Lee S.-S."/>
            <person name="Kim H."/>
        </authorList>
    </citation>
    <scope>NUCLEOTIDE SEQUENCE [LARGE SCALE GENOMIC DNA]</scope>
    <source>
        <strain evidence="2 3">Co17</strain>
    </source>
</reference>
<dbReference type="Gene3D" id="1.10.10.10">
    <property type="entry name" value="Winged helix-like DNA-binding domain superfamily/Winged helix DNA-binding domain"/>
    <property type="match status" value="1"/>
</dbReference>
<protein>
    <submittedName>
        <fullName evidence="2">MarR family transcriptional regulator</fullName>
    </submittedName>
</protein>
<sequence length="160" mass="17593">MTDLSESPDRSIDGLREDLVVFTRTIRTMSSGHLLTATQLQALAQLDRIGPMSARALADRERVAPQTIARTVSSLEERGLVSRTADPNDARATLISITETGRQTLESDRAKRSRWLAEAIDSTCTPVERDLLLLAGRLLRRIAEDADDADASGRARQEHA</sequence>
<dbReference type="KEGG" id="git:C6V83_00990"/>
<dbReference type="PANTHER" id="PTHR39515">
    <property type="entry name" value="CONSERVED PROTEIN"/>
    <property type="match status" value="1"/>
</dbReference>
<accession>A0A2S0KBJ6</accession>
<dbReference type="Pfam" id="PF01047">
    <property type="entry name" value="MarR"/>
    <property type="match status" value="1"/>
</dbReference>
<dbReference type="Proteomes" id="UP000239814">
    <property type="component" value="Chromosome"/>
</dbReference>
<dbReference type="SUPFAM" id="SSF46785">
    <property type="entry name" value="Winged helix' DNA-binding domain"/>
    <property type="match status" value="1"/>
</dbReference>
<evidence type="ECO:0000259" key="1">
    <source>
        <dbReference type="PROSITE" id="PS50995"/>
    </source>
</evidence>
<dbReference type="PROSITE" id="PS50995">
    <property type="entry name" value="HTH_MARR_2"/>
    <property type="match status" value="1"/>
</dbReference>
<dbReference type="InterPro" id="IPR036388">
    <property type="entry name" value="WH-like_DNA-bd_sf"/>
</dbReference>
<dbReference type="GO" id="GO:0003700">
    <property type="term" value="F:DNA-binding transcription factor activity"/>
    <property type="evidence" value="ECO:0007669"/>
    <property type="project" value="InterPro"/>
</dbReference>
<gene>
    <name evidence="2" type="ORF">C6V83_00990</name>
</gene>